<dbReference type="Pfam" id="PF08784">
    <property type="entry name" value="RPA_C"/>
    <property type="match status" value="1"/>
</dbReference>
<comment type="subcellular location">
    <subcellularLocation>
        <location evidence="1">Nucleus</location>
    </subcellularLocation>
</comment>
<accession>A0AA38MBY6</accession>
<dbReference type="Proteomes" id="UP001168821">
    <property type="component" value="Unassembled WGS sequence"/>
</dbReference>
<evidence type="ECO:0000313" key="7">
    <source>
        <dbReference type="Proteomes" id="UP001168821"/>
    </source>
</evidence>
<keyword evidence="3" id="KW-0238">DNA-binding</keyword>
<feature type="domain" description="Replication protein A C-terminal" evidence="5">
    <location>
        <begin position="165"/>
        <end position="229"/>
    </location>
</feature>
<dbReference type="PANTHER" id="PTHR13989:SF16">
    <property type="entry name" value="REPLICATION PROTEIN A2"/>
    <property type="match status" value="1"/>
</dbReference>
<dbReference type="InterPro" id="IPR036390">
    <property type="entry name" value="WH_DNA-bd_sf"/>
</dbReference>
<comment type="caution">
    <text evidence="6">The sequence shown here is derived from an EMBL/GenBank/DDBJ whole genome shotgun (WGS) entry which is preliminary data.</text>
</comment>
<keyword evidence="7" id="KW-1185">Reference proteome</keyword>
<dbReference type="AlphaFoldDB" id="A0AA38MBY6"/>
<evidence type="ECO:0000256" key="4">
    <source>
        <dbReference type="ARBA" id="ARBA00023242"/>
    </source>
</evidence>
<dbReference type="SUPFAM" id="SSF46785">
    <property type="entry name" value="Winged helix' DNA-binding domain"/>
    <property type="match status" value="1"/>
</dbReference>
<protein>
    <recommendedName>
        <fullName evidence="5">Replication protein A C-terminal domain-containing protein</fullName>
    </recommendedName>
</protein>
<dbReference type="GO" id="GO:0006289">
    <property type="term" value="P:nucleotide-excision repair"/>
    <property type="evidence" value="ECO:0007669"/>
    <property type="project" value="TreeGrafter"/>
</dbReference>
<proteinExistence type="inferred from homology"/>
<evidence type="ECO:0000256" key="2">
    <source>
        <dbReference type="ARBA" id="ARBA00007815"/>
    </source>
</evidence>
<evidence type="ECO:0000313" key="6">
    <source>
        <dbReference type="EMBL" id="KAJ3650631.1"/>
    </source>
</evidence>
<dbReference type="CDD" id="cd04478">
    <property type="entry name" value="RPA2_DBD_D"/>
    <property type="match status" value="1"/>
</dbReference>
<dbReference type="InterPro" id="IPR014892">
    <property type="entry name" value="RPA_C"/>
</dbReference>
<dbReference type="InterPro" id="IPR040260">
    <property type="entry name" value="RFA2-like"/>
</dbReference>
<dbReference type="Gene3D" id="2.40.50.140">
    <property type="entry name" value="Nucleic acid-binding proteins"/>
    <property type="match status" value="1"/>
</dbReference>
<comment type="similarity">
    <text evidence="2">Belongs to the replication factor A protein 2 family.</text>
</comment>
<dbReference type="GO" id="GO:0000781">
    <property type="term" value="C:chromosome, telomeric region"/>
    <property type="evidence" value="ECO:0007669"/>
    <property type="project" value="TreeGrafter"/>
</dbReference>
<dbReference type="InterPro" id="IPR012340">
    <property type="entry name" value="NA-bd_OB-fold"/>
</dbReference>
<gene>
    <name evidence="6" type="ORF">Zmor_016719</name>
</gene>
<evidence type="ECO:0000256" key="3">
    <source>
        <dbReference type="ARBA" id="ARBA00023125"/>
    </source>
</evidence>
<dbReference type="GO" id="GO:0006260">
    <property type="term" value="P:DNA replication"/>
    <property type="evidence" value="ECO:0007669"/>
    <property type="project" value="TreeGrafter"/>
</dbReference>
<dbReference type="GO" id="GO:0000724">
    <property type="term" value="P:double-strand break repair via homologous recombination"/>
    <property type="evidence" value="ECO:0007669"/>
    <property type="project" value="TreeGrafter"/>
</dbReference>
<sequence>MAAGSSTASRFQATVPLTVDSIIACRQPQFHVLDVPVQIVCLVGIIRKLEIGHCEATFEIQDHTGSIKAIIISETESEVAAKVSGITENHYAKVFGSVRVDNGSKIVLIMKVCPVSDCNVITHHLLQFHYFIASAQVERNKQLASANTSGAALADSLVAPEDMCEGASATPQFSDLQKLVFDIIKSDYSDVGTTRRSILRQFPAYQSHEVTEAVEFLINEGLIYHSVDQEHLKAA</sequence>
<keyword evidence="4" id="KW-0539">Nucleus</keyword>
<dbReference type="Gene3D" id="1.10.10.10">
    <property type="entry name" value="Winged helix-like DNA-binding domain superfamily/Winged helix DNA-binding domain"/>
    <property type="match status" value="1"/>
</dbReference>
<dbReference type="GO" id="GO:0035861">
    <property type="term" value="C:site of double-strand break"/>
    <property type="evidence" value="ECO:0007669"/>
    <property type="project" value="TreeGrafter"/>
</dbReference>
<evidence type="ECO:0000259" key="5">
    <source>
        <dbReference type="Pfam" id="PF08784"/>
    </source>
</evidence>
<reference evidence="6" key="1">
    <citation type="journal article" date="2023" name="G3 (Bethesda)">
        <title>Whole genome assemblies of Zophobas morio and Tenebrio molitor.</title>
        <authorList>
            <person name="Kaur S."/>
            <person name="Stinson S.A."/>
            <person name="diCenzo G.C."/>
        </authorList>
    </citation>
    <scope>NUCLEOTIDE SEQUENCE</scope>
    <source>
        <strain evidence="6">QUZm001</strain>
    </source>
</reference>
<evidence type="ECO:0000256" key="1">
    <source>
        <dbReference type="ARBA" id="ARBA00004123"/>
    </source>
</evidence>
<dbReference type="GO" id="GO:0005662">
    <property type="term" value="C:DNA replication factor A complex"/>
    <property type="evidence" value="ECO:0007669"/>
    <property type="project" value="TreeGrafter"/>
</dbReference>
<name>A0AA38MBY6_9CUCU</name>
<organism evidence="6 7">
    <name type="scientific">Zophobas morio</name>
    <dbReference type="NCBI Taxonomy" id="2755281"/>
    <lineage>
        <taxon>Eukaryota</taxon>
        <taxon>Metazoa</taxon>
        <taxon>Ecdysozoa</taxon>
        <taxon>Arthropoda</taxon>
        <taxon>Hexapoda</taxon>
        <taxon>Insecta</taxon>
        <taxon>Pterygota</taxon>
        <taxon>Neoptera</taxon>
        <taxon>Endopterygota</taxon>
        <taxon>Coleoptera</taxon>
        <taxon>Polyphaga</taxon>
        <taxon>Cucujiformia</taxon>
        <taxon>Tenebrionidae</taxon>
        <taxon>Zophobas</taxon>
    </lineage>
</organism>
<dbReference type="PANTHER" id="PTHR13989">
    <property type="entry name" value="REPLICATION PROTEIN A-RELATED"/>
    <property type="match status" value="1"/>
</dbReference>
<dbReference type="EMBL" id="JALNTZ010000005">
    <property type="protein sequence ID" value="KAJ3650631.1"/>
    <property type="molecule type" value="Genomic_DNA"/>
</dbReference>
<dbReference type="SUPFAM" id="SSF50249">
    <property type="entry name" value="Nucleic acid-binding proteins"/>
    <property type="match status" value="1"/>
</dbReference>
<dbReference type="InterPro" id="IPR036388">
    <property type="entry name" value="WH-like_DNA-bd_sf"/>
</dbReference>
<dbReference type="GO" id="GO:0003697">
    <property type="term" value="F:single-stranded DNA binding"/>
    <property type="evidence" value="ECO:0007669"/>
    <property type="project" value="TreeGrafter"/>
</dbReference>